<evidence type="ECO:0000256" key="6">
    <source>
        <dbReference type="SAM" id="Phobius"/>
    </source>
</evidence>
<feature type="transmembrane region" description="Helical" evidence="6">
    <location>
        <begin position="17"/>
        <end position="39"/>
    </location>
</feature>
<evidence type="ECO:0000313" key="8">
    <source>
        <dbReference type="Proteomes" id="UP001187315"/>
    </source>
</evidence>
<dbReference type="PANTHER" id="PTHR14948">
    <property type="entry name" value="NG5"/>
    <property type="match status" value="1"/>
</dbReference>
<accession>A0AA88IVI8</accession>
<feature type="transmembrane region" description="Helical" evidence="6">
    <location>
        <begin position="65"/>
        <end position="84"/>
    </location>
</feature>
<evidence type="ECO:0000256" key="3">
    <source>
        <dbReference type="ARBA" id="ARBA00022692"/>
    </source>
</evidence>
<organism evidence="7 8">
    <name type="scientific">Tachysurus vachellii</name>
    <name type="common">Darkbarbel catfish</name>
    <name type="synonym">Pelteobagrus vachellii</name>
    <dbReference type="NCBI Taxonomy" id="175792"/>
    <lineage>
        <taxon>Eukaryota</taxon>
        <taxon>Metazoa</taxon>
        <taxon>Chordata</taxon>
        <taxon>Craniata</taxon>
        <taxon>Vertebrata</taxon>
        <taxon>Euteleostomi</taxon>
        <taxon>Actinopterygii</taxon>
        <taxon>Neopterygii</taxon>
        <taxon>Teleostei</taxon>
        <taxon>Ostariophysi</taxon>
        <taxon>Siluriformes</taxon>
        <taxon>Bagridae</taxon>
        <taxon>Tachysurus</taxon>
    </lineage>
</organism>
<protein>
    <submittedName>
        <fullName evidence="7">Uncharacterized protein</fullName>
    </submittedName>
</protein>
<keyword evidence="3 6" id="KW-0812">Transmembrane</keyword>
<dbReference type="InterPro" id="IPR007593">
    <property type="entry name" value="CD225/Dispanin_fam"/>
</dbReference>
<dbReference type="EMBL" id="JAVHJS010000025">
    <property type="protein sequence ID" value="KAK2816528.1"/>
    <property type="molecule type" value="Genomic_DNA"/>
</dbReference>
<proteinExistence type="inferred from homology"/>
<evidence type="ECO:0000256" key="2">
    <source>
        <dbReference type="ARBA" id="ARBA00006843"/>
    </source>
</evidence>
<comment type="similarity">
    <text evidence="2">Belongs to the CD225/Dispanin family.</text>
</comment>
<dbReference type="Pfam" id="PF04505">
    <property type="entry name" value="CD225"/>
    <property type="match status" value="1"/>
</dbReference>
<evidence type="ECO:0000256" key="5">
    <source>
        <dbReference type="ARBA" id="ARBA00023136"/>
    </source>
</evidence>
<keyword evidence="4 6" id="KW-1133">Transmembrane helix</keyword>
<keyword evidence="5 6" id="KW-0472">Membrane</keyword>
<reference evidence="7" key="1">
    <citation type="submission" date="2023-08" db="EMBL/GenBank/DDBJ databases">
        <title>Pelteobagrus vachellii genome.</title>
        <authorList>
            <person name="Liu H."/>
        </authorList>
    </citation>
    <scope>NUCLEOTIDE SEQUENCE</scope>
    <source>
        <strain evidence="7">PRFRI_2022a</strain>
        <tissue evidence="7">Muscle</tissue>
    </source>
</reference>
<dbReference type="PANTHER" id="PTHR14948:SF46">
    <property type="entry name" value="DISPANIN SUBFAMILY A MEMBER 2B-LIKE-RELATED"/>
    <property type="match status" value="1"/>
</dbReference>
<dbReference type="Proteomes" id="UP001187315">
    <property type="component" value="Unassembled WGS sequence"/>
</dbReference>
<gene>
    <name evidence="7" type="ORF">Q7C36_022799</name>
</gene>
<keyword evidence="8" id="KW-1185">Reference proteome</keyword>
<dbReference type="AlphaFoldDB" id="A0AA88IVI8"/>
<evidence type="ECO:0000256" key="4">
    <source>
        <dbReference type="ARBA" id="ARBA00022989"/>
    </source>
</evidence>
<sequence>MEQNVVGMTGAAPAPTYLAWSIFNTLCCCLPLGILAIVFSCRTDTANTIGDGAVAMAHSRMARNLNIAALIIGVIFVIIFISFLNKPHKILRDPKHEEKQCLREIRSLLLPPSPTIPLTFGHTPP</sequence>
<comment type="subcellular location">
    <subcellularLocation>
        <location evidence="1">Membrane</location>
    </subcellularLocation>
</comment>
<evidence type="ECO:0000256" key="1">
    <source>
        <dbReference type="ARBA" id="ARBA00004370"/>
    </source>
</evidence>
<dbReference type="InterPro" id="IPR051423">
    <property type="entry name" value="CD225/Dispanin"/>
</dbReference>
<comment type="caution">
    <text evidence="7">The sequence shown here is derived from an EMBL/GenBank/DDBJ whole genome shotgun (WGS) entry which is preliminary data.</text>
</comment>
<dbReference type="GO" id="GO:0016020">
    <property type="term" value="C:membrane"/>
    <property type="evidence" value="ECO:0007669"/>
    <property type="project" value="UniProtKB-SubCell"/>
</dbReference>
<name>A0AA88IVI8_TACVA</name>
<evidence type="ECO:0000313" key="7">
    <source>
        <dbReference type="EMBL" id="KAK2816528.1"/>
    </source>
</evidence>